<protein>
    <submittedName>
        <fullName evidence="3">Histone-lysine N-methyltransferase SETMAR-like</fullName>
    </submittedName>
</protein>
<dbReference type="Pfam" id="PF17906">
    <property type="entry name" value="HTH_48"/>
    <property type="match status" value="1"/>
</dbReference>
<dbReference type="InterPro" id="IPR001888">
    <property type="entry name" value="Transposase_1"/>
</dbReference>
<reference evidence="3" key="1">
    <citation type="submission" date="2025-08" db="UniProtKB">
        <authorList>
            <consortium name="RefSeq"/>
        </authorList>
    </citation>
    <scope>IDENTIFICATION</scope>
</reference>
<accession>A0A6P3Y5K1</accession>
<dbReference type="GeneID" id="106750346"/>
<evidence type="ECO:0000313" key="3">
    <source>
        <dbReference type="RefSeq" id="XP_014486145.1"/>
    </source>
</evidence>
<dbReference type="PANTHER" id="PTHR46060:SF1">
    <property type="entry name" value="MARINER MOS1 TRANSPOSASE-LIKE PROTEIN"/>
    <property type="match status" value="1"/>
</dbReference>
<dbReference type="Gene3D" id="3.30.420.10">
    <property type="entry name" value="Ribonuclease H-like superfamily/Ribonuclease H"/>
    <property type="match status" value="1"/>
</dbReference>
<dbReference type="PANTHER" id="PTHR46060">
    <property type="entry name" value="MARINER MOS1 TRANSPOSASE-LIKE PROTEIN"/>
    <property type="match status" value="1"/>
</dbReference>
<evidence type="ECO:0000313" key="2">
    <source>
        <dbReference type="Proteomes" id="UP000515204"/>
    </source>
</evidence>
<keyword evidence="2" id="KW-1185">Reference proteome</keyword>
<feature type="domain" description="Mos1 transposase HTH" evidence="1">
    <location>
        <begin position="3"/>
        <end position="51"/>
    </location>
</feature>
<sequence>MEKNEFRAVIKHFYLRKWTAAGIKAELDDVHGESAPALKTIYFWMNEFKRGRTSTKDESRSGRPAEVTTPEMTKKIHGMVVGNGRMRKLCGRWVPRSLTGEQKRARADISRRCLARLGRDCPADFWRRLVAVDETRILYTPESKELSGPAPKKAKTVSSAGNVTATVFWDSQGVIFIDYLEKSRTVTGTYYATLLDRFDEELRTKRPRSSRKGTILQQDDAPARTSAVATAKLRELRYELLPLPFYSPDLAPCDFFLFPGLKTRLGGERFASDEEVITTVNEYFEGYDAAYYSEGIKRLEQRWAKCVELEGDYVEK</sequence>
<gene>
    <name evidence="3" type="primary">LOC106750346</name>
</gene>
<dbReference type="Proteomes" id="UP000515204">
    <property type="component" value="Unplaced"/>
</dbReference>
<evidence type="ECO:0000259" key="1">
    <source>
        <dbReference type="Pfam" id="PF17906"/>
    </source>
</evidence>
<dbReference type="Pfam" id="PF01359">
    <property type="entry name" value="Transposase_1"/>
    <property type="match status" value="1"/>
</dbReference>
<dbReference type="InterPro" id="IPR036397">
    <property type="entry name" value="RNaseH_sf"/>
</dbReference>
<dbReference type="RefSeq" id="XP_014486145.1">
    <property type="nucleotide sequence ID" value="XM_014630659.1"/>
</dbReference>
<dbReference type="Gene3D" id="1.10.10.1450">
    <property type="match status" value="1"/>
</dbReference>
<dbReference type="InterPro" id="IPR041426">
    <property type="entry name" value="Mos1_HTH"/>
</dbReference>
<name>A0A6P3Y5K1_DINQU</name>
<dbReference type="OrthoDB" id="7543959at2759"/>
<dbReference type="InterPro" id="IPR052709">
    <property type="entry name" value="Transposase-MT_Hybrid"/>
</dbReference>
<dbReference type="GO" id="GO:0003676">
    <property type="term" value="F:nucleic acid binding"/>
    <property type="evidence" value="ECO:0007669"/>
    <property type="project" value="InterPro"/>
</dbReference>
<organism evidence="2 3">
    <name type="scientific">Dinoponera quadriceps</name>
    <name type="common">South American ant</name>
    <dbReference type="NCBI Taxonomy" id="609295"/>
    <lineage>
        <taxon>Eukaryota</taxon>
        <taxon>Metazoa</taxon>
        <taxon>Ecdysozoa</taxon>
        <taxon>Arthropoda</taxon>
        <taxon>Hexapoda</taxon>
        <taxon>Insecta</taxon>
        <taxon>Pterygota</taxon>
        <taxon>Neoptera</taxon>
        <taxon>Endopterygota</taxon>
        <taxon>Hymenoptera</taxon>
        <taxon>Apocrita</taxon>
        <taxon>Aculeata</taxon>
        <taxon>Formicoidea</taxon>
        <taxon>Formicidae</taxon>
        <taxon>Ponerinae</taxon>
        <taxon>Ponerini</taxon>
        <taxon>Dinoponera</taxon>
    </lineage>
</organism>
<dbReference type="KEGG" id="dqu:106750346"/>
<dbReference type="AlphaFoldDB" id="A0A6P3Y5K1"/>
<proteinExistence type="predicted"/>